<reference evidence="1" key="1">
    <citation type="submission" date="2016-10" db="EMBL/GenBank/DDBJ databases">
        <authorList>
            <person name="Varghese N."/>
        </authorList>
    </citation>
    <scope>NUCLEOTIDE SEQUENCE</scope>
</reference>
<reference evidence="1" key="2">
    <citation type="journal article" date="2017" name="Nat. Commun.">
        <title>Single-virus genomics reveals hidden cosmopolitan and abundant viruses.</title>
        <authorList>
            <person name="Martinez-Hernandez F."/>
            <person name="Fornas O."/>
            <person name="Lluesma Gomez M."/>
            <person name="Bolduc B."/>
            <person name="de la Cruz Pena M.J."/>
            <person name="Martinez J.M."/>
            <person name="Anton J."/>
            <person name="Gasol J.M."/>
            <person name="Rosselli R."/>
            <person name="Rodriguez-Valera F."/>
            <person name="Sullivan M.B."/>
            <person name="Acinas S.G."/>
            <person name="Martinez-Garcia M."/>
        </authorList>
    </citation>
    <scope>NUCLEOTIDE SEQUENCE</scope>
</reference>
<accession>A0A218MKT4</accession>
<evidence type="ECO:0000313" key="1">
    <source>
        <dbReference type="EMBL" id="ASE99889.1"/>
    </source>
</evidence>
<protein>
    <submittedName>
        <fullName evidence="1">Uncharacterized protein</fullName>
    </submittedName>
</protein>
<name>A0A218MKT4_9VIRU</name>
<organism evidence="1">
    <name type="scientific">uncultured virus</name>
    <dbReference type="NCBI Taxonomy" id="340016"/>
    <lineage>
        <taxon>Viruses</taxon>
        <taxon>environmental samples</taxon>
    </lineage>
</organism>
<proteinExistence type="predicted"/>
<dbReference type="EMBL" id="KY052802">
    <property type="protein sequence ID" value="ASE99889.1"/>
    <property type="molecule type" value="Genomic_DNA"/>
</dbReference>
<sequence length="189" mass="21011">MPWKHNGTEIRVGKAWVSDSGVKHPATWTRWSDTYKKSMGLTWEDPPASETPVDNRFYHGRKTDGTLIERSLTDVNAVDEDGKAILDPNGNQVVTLGLKSIWIAQTKKTANDLLFKTDWMVTRKSEKGTAIPDATTTYRDSVRTACNTIETKINGCSNLTEFMALFETPVDSDGMPTGNAPINDFPTEN</sequence>